<evidence type="ECO:0000313" key="14">
    <source>
        <dbReference type="Ensembl" id="ENSMZEP00005018757.1"/>
    </source>
</evidence>
<dbReference type="FunFam" id="3.90.550.50:FF:000001">
    <property type="entry name" value="Hexosyltransferase"/>
    <property type="match status" value="1"/>
</dbReference>
<dbReference type="Gene3D" id="3.90.550.50">
    <property type="match status" value="1"/>
</dbReference>
<evidence type="ECO:0000256" key="4">
    <source>
        <dbReference type="ARBA" id="ARBA00022676"/>
    </source>
</evidence>
<dbReference type="GO" id="GO:0000139">
    <property type="term" value="C:Golgi membrane"/>
    <property type="evidence" value="ECO:0007669"/>
    <property type="project" value="UniProtKB-SubCell"/>
</dbReference>
<evidence type="ECO:0000313" key="15">
    <source>
        <dbReference type="Proteomes" id="UP000265160"/>
    </source>
</evidence>
<evidence type="ECO:0000256" key="2">
    <source>
        <dbReference type="ARBA" id="ARBA00004922"/>
    </source>
</evidence>
<keyword evidence="12" id="KW-0325">Glycoprotein</keyword>
<evidence type="ECO:0000256" key="6">
    <source>
        <dbReference type="ARBA" id="ARBA00022692"/>
    </source>
</evidence>
<evidence type="ECO:0000256" key="8">
    <source>
        <dbReference type="ARBA" id="ARBA00022989"/>
    </source>
</evidence>
<accession>A0A3P9C9I2</accession>
<keyword evidence="9 13" id="KW-0333">Golgi apparatus</keyword>
<evidence type="ECO:0000256" key="12">
    <source>
        <dbReference type="ARBA" id="ARBA00023180"/>
    </source>
</evidence>
<dbReference type="AlphaFoldDB" id="A0A3P9C9I2"/>
<dbReference type="EC" id="2.4.1.-" evidence="13"/>
<evidence type="ECO:0000256" key="9">
    <source>
        <dbReference type="ARBA" id="ARBA00023034"/>
    </source>
</evidence>
<dbReference type="Ensembl" id="ENSMZET00005019359.1">
    <property type="protein sequence ID" value="ENSMZEP00005018757.1"/>
    <property type="gene ID" value="ENSMZEG00005014068.1"/>
</dbReference>
<reference evidence="14" key="2">
    <citation type="submission" date="2025-08" db="UniProtKB">
        <authorList>
            <consortium name="Ensembl"/>
        </authorList>
    </citation>
    <scope>IDENTIFICATION</scope>
</reference>
<dbReference type="STRING" id="106582.ENSMZEP00005018757"/>
<keyword evidence="4 13" id="KW-0328">Glycosyltransferase</keyword>
<reference evidence="14" key="3">
    <citation type="submission" date="2025-09" db="UniProtKB">
        <authorList>
            <consortium name="Ensembl"/>
        </authorList>
    </citation>
    <scope>IDENTIFICATION</scope>
</reference>
<proteinExistence type="inferred from homology"/>
<dbReference type="GeneTree" id="ENSGT00940000164876"/>
<feature type="transmembrane region" description="Helical" evidence="13">
    <location>
        <begin position="35"/>
        <end position="54"/>
    </location>
</feature>
<protein>
    <recommendedName>
        <fullName evidence="13">Hexosyltransferase</fullName>
        <ecNumber evidence="13">2.4.1.-</ecNumber>
    </recommendedName>
</protein>
<comment type="similarity">
    <text evidence="3 13">Belongs to the glycosyltransferase 31 family.</text>
</comment>
<dbReference type="GO" id="GO:0008499">
    <property type="term" value="F:N-acetyl-beta-D-glucosaminide beta-(1,3)-galactosyltransferase activity"/>
    <property type="evidence" value="ECO:0007669"/>
    <property type="project" value="TreeGrafter"/>
</dbReference>
<comment type="subcellular location">
    <subcellularLocation>
        <location evidence="1 13">Golgi apparatus membrane</location>
        <topology evidence="1 13">Single-pass type II membrane protein</topology>
    </subcellularLocation>
</comment>
<evidence type="ECO:0000256" key="10">
    <source>
        <dbReference type="ARBA" id="ARBA00023098"/>
    </source>
</evidence>
<comment type="pathway">
    <text evidence="2">Protein modification; protein glycosylation.</text>
</comment>
<keyword evidence="11 13" id="KW-0472">Membrane</keyword>
<evidence type="ECO:0000256" key="7">
    <source>
        <dbReference type="ARBA" id="ARBA00022968"/>
    </source>
</evidence>
<dbReference type="InterPro" id="IPR002659">
    <property type="entry name" value="Glyco_trans_31"/>
</dbReference>
<reference evidence="14 15" key="1">
    <citation type="journal article" date="2014" name="Nature">
        <title>The genomic substrate for adaptive radiation in African cichlid fish.</title>
        <authorList>
            <person name="Brawand D."/>
            <person name="Wagner C.E."/>
            <person name="Li Y.I."/>
            <person name="Malinsky M."/>
            <person name="Keller I."/>
            <person name="Fan S."/>
            <person name="Simakov O."/>
            <person name="Ng A.Y."/>
            <person name="Lim Z.W."/>
            <person name="Bezault E."/>
            <person name="Turner-Maier J."/>
            <person name="Johnson J."/>
            <person name="Alcazar R."/>
            <person name="Noh H.J."/>
            <person name="Russell P."/>
            <person name="Aken B."/>
            <person name="Alfoldi J."/>
            <person name="Amemiya C."/>
            <person name="Azzouzi N."/>
            <person name="Baroiller J.F."/>
            <person name="Barloy-Hubler F."/>
            <person name="Berlin A."/>
            <person name="Bloomquist R."/>
            <person name="Carleton K.L."/>
            <person name="Conte M.A."/>
            <person name="D'Cotta H."/>
            <person name="Eshel O."/>
            <person name="Gaffney L."/>
            <person name="Galibert F."/>
            <person name="Gante H.F."/>
            <person name="Gnerre S."/>
            <person name="Greuter L."/>
            <person name="Guyon R."/>
            <person name="Haddad N.S."/>
            <person name="Haerty W."/>
            <person name="Harris R.M."/>
            <person name="Hofmann H.A."/>
            <person name="Hourlier T."/>
            <person name="Hulata G."/>
            <person name="Jaffe D.B."/>
            <person name="Lara M."/>
            <person name="Lee A.P."/>
            <person name="MacCallum I."/>
            <person name="Mwaiko S."/>
            <person name="Nikaido M."/>
            <person name="Nishihara H."/>
            <person name="Ozouf-Costaz C."/>
            <person name="Penman D.J."/>
            <person name="Przybylski D."/>
            <person name="Rakotomanga M."/>
            <person name="Renn S.C.P."/>
            <person name="Ribeiro F.J."/>
            <person name="Ron M."/>
            <person name="Salzburger W."/>
            <person name="Sanchez-Pulido L."/>
            <person name="Santos M.E."/>
            <person name="Searle S."/>
            <person name="Sharpe T."/>
            <person name="Swofford R."/>
            <person name="Tan F.J."/>
            <person name="Williams L."/>
            <person name="Young S."/>
            <person name="Yin S."/>
            <person name="Okada N."/>
            <person name="Kocher T.D."/>
            <person name="Miska E.A."/>
            <person name="Lander E.S."/>
            <person name="Venkatesh B."/>
            <person name="Fernald R.D."/>
            <person name="Meyer A."/>
            <person name="Ponting C.P."/>
            <person name="Streelman J.T."/>
            <person name="Lindblad-Toh K."/>
            <person name="Seehausen O."/>
            <person name="Di Palma F."/>
        </authorList>
    </citation>
    <scope>NUCLEOTIDE SEQUENCE</scope>
</reference>
<organism evidence="14 15">
    <name type="scientific">Maylandia zebra</name>
    <name type="common">zebra mbuna</name>
    <dbReference type="NCBI Taxonomy" id="106582"/>
    <lineage>
        <taxon>Eukaryota</taxon>
        <taxon>Metazoa</taxon>
        <taxon>Chordata</taxon>
        <taxon>Craniata</taxon>
        <taxon>Vertebrata</taxon>
        <taxon>Euteleostomi</taxon>
        <taxon>Actinopterygii</taxon>
        <taxon>Neopterygii</taxon>
        <taxon>Teleostei</taxon>
        <taxon>Neoteleostei</taxon>
        <taxon>Acanthomorphata</taxon>
        <taxon>Ovalentaria</taxon>
        <taxon>Cichlomorphae</taxon>
        <taxon>Cichliformes</taxon>
        <taxon>Cichlidae</taxon>
        <taxon>African cichlids</taxon>
        <taxon>Pseudocrenilabrinae</taxon>
        <taxon>Haplochromini</taxon>
        <taxon>Maylandia</taxon>
        <taxon>Maylandia zebra complex</taxon>
    </lineage>
</organism>
<dbReference type="PANTHER" id="PTHR11214:SF115">
    <property type="entry name" value="HEXOSYLTRANSFERASE"/>
    <property type="match status" value="1"/>
</dbReference>
<keyword evidence="6 13" id="KW-0812">Transmembrane</keyword>
<name>A0A3P9C9I2_9CICH</name>
<evidence type="ECO:0000256" key="3">
    <source>
        <dbReference type="ARBA" id="ARBA00008661"/>
    </source>
</evidence>
<dbReference type="GO" id="GO:0006493">
    <property type="term" value="P:protein O-linked glycosylation"/>
    <property type="evidence" value="ECO:0007669"/>
    <property type="project" value="TreeGrafter"/>
</dbReference>
<keyword evidence="10" id="KW-0443">Lipid metabolism</keyword>
<keyword evidence="15" id="KW-1185">Reference proteome</keyword>
<sequence length="371" mass="43122">MAKKGDITHHFYLSCLFRELVQSIFPQKKILFHSWFQLLLLFCVLALGLCYTLSSRPLSLWQSFPLQEQYQWFLNQNSRVNAPAYRIHPKNKVILNKTTEPSTVRSTSLQYHQAYPRNYHFLMDNTEVCKNKIPFLVLMVPVEPKNVAARDVQGEVVLTLFMLGVSREDDVEKLKQENLQHHDLIQSDFTDSYLNLTIKTMVIMDWLSTHCPAAAYAMKIDSDMFLNVDNLVIMLKQPGIPKTNYLTGMLMWNRPVIRSKNSKWYVPEELYPEPEYPTYTLGMGYVFSNDLPEKYVEMSKSVKPFNIEDAYIGMCMKKLGLALTAPPTPSQFKAYNYAYNRCEFSKVITYILGSSKQCHRLLRGTTCRTHE</sequence>
<keyword evidence="7 13" id="KW-0735">Signal-anchor</keyword>
<evidence type="ECO:0000256" key="1">
    <source>
        <dbReference type="ARBA" id="ARBA00004323"/>
    </source>
</evidence>
<dbReference type="GO" id="GO:0006629">
    <property type="term" value="P:lipid metabolic process"/>
    <property type="evidence" value="ECO:0007669"/>
    <property type="project" value="UniProtKB-KW"/>
</dbReference>
<keyword evidence="5" id="KW-0808">Transferase</keyword>
<evidence type="ECO:0000256" key="11">
    <source>
        <dbReference type="ARBA" id="ARBA00023136"/>
    </source>
</evidence>
<dbReference type="PANTHER" id="PTHR11214">
    <property type="entry name" value="BETA-1,3-N-ACETYLGLUCOSAMINYLTRANSFERASE"/>
    <property type="match status" value="1"/>
</dbReference>
<evidence type="ECO:0000256" key="13">
    <source>
        <dbReference type="RuleBase" id="RU363063"/>
    </source>
</evidence>
<keyword evidence="8 13" id="KW-1133">Transmembrane helix</keyword>
<evidence type="ECO:0000256" key="5">
    <source>
        <dbReference type="ARBA" id="ARBA00022679"/>
    </source>
</evidence>
<dbReference type="Pfam" id="PF01762">
    <property type="entry name" value="Galactosyl_T"/>
    <property type="match status" value="1"/>
</dbReference>
<dbReference type="Proteomes" id="UP000265160">
    <property type="component" value="LG6"/>
</dbReference>